<keyword evidence="2" id="KW-0813">Transport</keyword>
<feature type="transmembrane region" description="Helical" evidence="8">
    <location>
        <begin position="70"/>
        <end position="92"/>
    </location>
</feature>
<feature type="transmembrane region" description="Helical" evidence="8">
    <location>
        <begin position="313"/>
        <end position="336"/>
    </location>
</feature>
<feature type="transmembrane region" description="Helical" evidence="8">
    <location>
        <begin position="477"/>
        <end position="501"/>
    </location>
</feature>
<dbReference type="Pfam" id="PF02386">
    <property type="entry name" value="TrkH"/>
    <property type="match status" value="2"/>
</dbReference>
<keyword evidence="7 8" id="KW-0472">Membrane</keyword>
<evidence type="ECO:0000256" key="4">
    <source>
        <dbReference type="ARBA" id="ARBA00022692"/>
    </source>
</evidence>
<comment type="subcellular location">
    <subcellularLocation>
        <location evidence="1">Cell membrane</location>
        <topology evidence="1">Multi-pass membrane protein</topology>
    </subcellularLocation>
</comment>
<feature type="transmembrane region" description="Helical" evidence="8">
    <location>
        <begin position="443"/>
        <end position="465"/>
    </location>
</feature>
<protein>
    <submittedName>
        <fullName evidence="9">Trk system potassium uptake protein TrkH</fullName>
    </submittedName>
</protein>
<dbReference type="PANTHER" id="PTHR32024:SF3">
    <property type="entry name" value="TRK SYSTEM POTASSIUM UPTAKE PROTEIN"/>
    <property type="match status" value="1"/>
</dbReference>
<dbReference type="EMBL" id="FNMZ01000001">
    <property type="protein sequence ID" value="SDW36879.1"/>
    <property type="molecule type" value="Genomic_DNA"/>
</dbReference>
<feature type="transmembrane region" description="Helical" evidence="8">
    <location>
        <begin position="416"/>
        <end position="437"/>
    </location>
</feature>
<keyword evidence="6" id="KW-0406">Ion transport</keyword>
<dbReference type="GO" id="GO:0005886">
    <property type="term" value="C:plasma membrane"/>
    <property type="evidence" value="ECO:0007669"/>
    <property type="project" value="UniProtKB-SubCell"/>
</dbReference>
<evidence type="ECO:0000256" key="1">
    <source>
        <dbReference type="ARBA" id="ARBA00004651"/>
    </source>
</evidence>
<organism evidence="9 10">
    <name type="scientific">Albimonas donghaensis</name>
    <dbReference type="NCBI Taxonomy" id="356660"/>
    <lineage>
        <taxon>Bacteria</taxon>
        <taxon>Pseudomonadati</taxon>
        <taxon>Pseudomonadota</taxon>
        <taxon>Alphaproteobacteria</taxon>
        <taxon>Rhodobacterales</taxon>
        <taxon>Paracoccaceae</taxon>
        <taxon>Albimonas</taxon>
    </lineage>
</organism>
<name>A0A1H2T0Q1_9RHOB</name>
<evidence type="ECO:0000256" key="5">
    <source>
        <dbReference type="ARBA" id="ARBA00022989"/>
    </source>
</evidence>
<evidence type="ECO:0000256" key="3">
    <source>
        <dbReference type="ARBA" id="ARBA00022475"/>
    </source>
</evidence>
<feature type="transmembrane region" description="Helical" evidence="8">
    <location>
        <begin position="356"/>
        <end position="376"/>
    </location>
</feature>
<dbReference type="Proteomes" id="UP000199118">
    <property type="component" value="Unassembled WGS sequence"/>
</dbReference>
<feature type="transmembrane region" description="Helical" evidence="8">
    <location>
        <begin position="38"/>
        <end position="58"/>
    </location>
</feature>
<keyword evidence="5 8" id="KW-1133">Transmembrane helix</keyword>
<dbReference type="AlphaFoldDB" id="A0A1H2T0Q1"/>
<keyword evidence="10" id="KW-1185">Reference proteome</keyword>
<dbReference type="GO" id="GO:0008324">
    <property type="term" value="F:monoatomic cation transmembrane transporter activity"/>
    <property type="evidence" value="ECO:0007669"/>
    <property type="project" value="InterPro"/>
</dbReference>
<evidence type="ECO:0000313" key="9">
    <source>
        <dbReference type="EMBL" id="SDW36879.1"/>
    </source>
</evidence>
<dbReference type="InterPro" id="IPR003445">
    <property type="entry name" value="Cat_transpt"/>
</dbReference>
<evidence type="ECO:0000256" key="7">
    <source>
        <dbReference type="ARBA" id="ARBA00023136"/>
    </source>
</evidence>
<dbReference type="PANTHER" id="PTHR32024">
    <property type="entry name" value="TRK SYSTEM POTASSIUM UPTAKE PROTEIN TRKG-RELATED"/>
    <property type="match status" value="1"/>
</dbReference>
<proteinExistence type="predicted"/>
<dbReference type="RefSeq" id="WP_092679833.1">
    <property type="nucleotide sequence ID" value="NZ_FNMZ01000001.1"/>
</dbReference>
<feature type="transmembrane region" description="Helical" evidence="8">
    <location>
        <begin position="186"/>
        <end position="203"/>
    </location>
</feature>
<evidence type="ECO:0000313" key="10">
    <source>
        <dbReference type="Proteomes" id="UP000199118"/>
    </source>
</evidence>
<accession>A0A1H2T0Q1</accession>
<evidence type="ECO:0000256" key="8">
    <source>
        <dbReference type="SAM" id="Phobius"/>
    </source>
</evidence>
<evidence type="ECO:0000256" key="2">
    <source>
        <dbReference type="ARBA" id="ARBA00022448"/>
    </source>
</evidence>
<feature type="transmembrane region" description="Helical" evidence="8">
    <location>
        <begin position="131"/>
        <end position="151"/>
    </location>
</feature>
<reference evidence="9 10" key="1">
    <citation type="submission" date="2016-10" db="EMBL/GenBank/DDBJ databases">
        <authorList>
            <person name="de Groot N.N."/>
        </authorList>
    </citation>
    <scope>NUCLEOTIDE SEQUENCE [LARGE SCALE GENOMIC DNA]</scope>
    <source>
        <strain evidence="9 10">DSM 17890</strain>
    </source>
</reference>
<dbReference type="OrthoDB" id="7818483at2"/>
<keyword evidence="4 8" id="KW-0812">Transmembrane</keyword>
<gene>
    <name evidence="9" type="ORF">SAMN05444336_101834</name>
</gene>
<feature type="transmembrane region" description="Helical" evidence="8">
    <location>
        <begin position="280"/>
        <end position="301"/>
    </location>
</feature>
<dbReference type="GO" id="GO:0030001">
    <property type="term" value="P:metal ion transport"/>
    <property type="evidence" value="ECO:0007669"/>
    <property type="project" value="UniProtKB-ARBA"/>
</dbReference>
<sequence length="503" mass="52150">MRLGGFPIFLIVIFGLGAAMFVPALEAALTRDWRASRLFIYAGLFVMLSGAALGMAARKGQIGVHARAELLTLLGVFAAAPAFAAAPIYLVVPEIGWFGAYFEAVSCMTTTGASVLISAEWTPPSLHLWRAMLGWFGGFATLVAAVAILAPRELLDLPGGATVGASGRILALGQGGRRTLRAARQLFPVYGGLTAAAAAALAAAGTPSFAALCHAMSLVSTSGISPLTGGLAGQGNRAAEAVAVVVLVLAASRLTYGRRGPSAGPEAARDWKGARHDPEIQLMAIAVGLSTLWLFLHGIWVEGGFGAATREPVFALRALWGGFVTSVGVLSTSGFLSSDWSAAASWTQVEAPAMMLMGLATLGGGVATTAGGVKLFRAYALYRHGIGELVRLPHPSRMDLARTQGGRLSRRAIVNAWVYVMLYMVALALALLALTLSGMTFDAAMAAAVASLSNTGPLFPLATGFTYAGASETARAIMIVAMVLGRIEVLAAVALCNPAYWRR</sequence>
<dbReference type="STRING" id="356660.SAMN05444336_101834"/>
<keyword evidence="3" id="KW-1003">Cell membrane</keyword>
<evidence type="ECO:0000256" key="6">
    <source>
        <dbReference type="ARBA" id="ARBA00023065"/>
    </source>
</evidence>